<dbReference type="AlphaFoldDB" id="A0A3P7I6P6"/>
<sequence length="38" mass="4491">MNAMNDLLNTAIRNRLQDDPDYDPIRYPEIARKFGKKP</sequence>
<gene>
    <name evidence="1" type="ORF">SVUK_LOCUS4049</name>
</gene>
<proteinExistence type="predicted"/>
<reference evidence="1 2" key="1">
    <citation type="submission" date="2018-11" db="EMBL/GenBank/DDBJ databases">
        <authorList>
            <consortium name="Pathogen Informatics"/>
        </authorList>
    </citation>
    <scope>NUCLEOTIDE SEQUENCE [LARGE SCALE GENOMIC DNA]</scope>
</reference>
<name>A0A3P7I6P6_STRVU</name>
<dbReference type="EMBL" id="UYYB01010934">
    <property type="protein sequence ID" value="VDM69051.1"/>
    <property type="molecule type" value="Genomic_DNA"/>
</dbReference>
<dbReference type="Proteomes" id="UP000270094">
    <property type="component" value="Unassembled WGS sequence"/>
</dbReference>
<keyword evidence="2" id="KW-1185">Reference proteome</keyword>
<protein>
    <submittedName>
        <fullName evidence="1">Uncharacterized protein</fullName>
    </submittedName>
</protein>
<organism evidence="1 2">
    <name type="scientific">Strongylus vulgaris</name>
    <name type="common">Blood worm</name>
    <dbReference type="NCBI Taxonomy" id="40348"/>
    <lineage>
        <taxon>Eukaryota</taxon>
        <taxon>Metazoa</taxon>
        <taxon>Ecdysozoa</taxon>
        <taxon>Nematoda</taxon>
        <taxon>Chromadorea</taxon>
        <taxon>Rhabditida</taxon>
        <taxon>Rhabditina</taxon>
        <taxon>Rhabditomorpha</taxon>
        <taxon>Strongyloidea</taxon>
        <taxon>Strongylidae</taxon>
        <taxon>Strongylus</taxon>
    </lineage>
</organism>
<evidence type="ECO:0000313" key="2">
    <source>
        <dbReference type="Proteomes" id="UP000270094"/>
    </source>
</evidence>
<accession>A0A3P7I6P6</accession>
<dbReference type="OrthoDB" id="1885901at2759"/>
<evidence type="ECO:0000313" key="1">
    <source>
        <dbReference type="EMBL" id="VDM69051.1"/>
    </source>
</evidence>